<evidence type="ECO:0000256" key="6">
    <source>
        <dbReference type="ARBA" id="ARBA00025737"/>
    </source>
</evidence>
<gene>
    <name evidence="8" type="ORF">Ga0074812_12775</name>
</gene>
<keyword evidence="4" id="KW-0560">Oxidoreductase</keyword>
<dbReference type="GO" id="GO:0004601">
    <property type="term" value="F:peroxidase activity"/>
    <property type="evidence" value="ECO:0007669"/>
    <property type="project" value="UniProtKB-KW"/>
</dbReference>
<comment type="cofactor">
    <cofactor evidence="1">
        <name>heme b</name>
        <dbReference type="ChEBI" id="CHEBI:60344"/>
    </cofactor>
</comment>
<dbReference type="PROSITE" id="PS50835">
    <property type="entry name" value="IG_LIKE"/>
    <property type="match status" value="1"/>
</dbReference>
<dbReference type="InterPro" id="IPR048328">
    <property type="entry name" value="Dyp_perox_C"/>
</dbReference>
<dbReference type="InterPro" id="IPR011008">
    <property type="entry name" value="Dimeric_a/b-barrel"/>
</dbReference>
<dbReference type="GO" id="GO:0020037">
    <property type="term" value="F:heme binding"/>
    <property type="evidence" value="ECO:0007669"/>
    <property type="project" value="InterPro"/>
</dbReference>
<name>A0A0S4QXX4_9ACTN</name>
<dbReference type="SUPFAM" id="SSF54909">
    <property type="entry name" value="Dimeric alpha+beta barrel"/>
    <property type="match status" value="1"/>
</dbReference>
<dbReference type="RefSeq" id="WP_091283467.1">
    <property type="nucleotide sequence ID" value="NZ_FAOZ01000027.1"/>
</dbReference>
<dbReference type="InterPro" id="IPR006314">
    <property type="entry name" value="Dyp_peroxidase"/>
</dbReference>
<proteinExistence type="inferred from homology"/>
<organism evidence="8 9">
    <name type="scientific">Parafrankia irregularis</name>
    <dbReference type="NCBI Taxonomy" id="795642"/>
    <lineage>
        <taxon>Bacteria</taxon>
        <taxon>Bacillati</taxon>
        <taxon>Actinomycetota</taxon>
        <taxon>Actinomycetes</taxon>
        <taxon>Frankiales</taxon>
        <taxon>Frankiaceae</taxon>
        <taxon>Parafrankia</taxon>
    </lineage>
</organism>
<dbReference type="PROSITE" id="PS51404">
    <property type="entry name" value="DYP_PEROXIDASE"/>
    <property type="match status" value="1"/>
</dbReference>
<keyword evidence="3" id="KW-0479">Metal-binding</keyword>
<evidence type="ECO:0000313" key="8">
    <source>
        <dbReference type="EMBL" id="CUU59398.1"/>
    </source>
</evidence>
<evidence type="ECO:0000256" key="1">
    <source>
        <dbReference type="ARBA" id="ARBA00001970"/>
    </source>
</evidence>
<comment type="similarity">
    <text evidence="6">Belongs to the DyP-type peroxidase family.</text>
</comment>
<dbReference type="AlphaFoldDB" id="A0A0S4QXX4"/>
<sequence>MTIATPRIRRTPPVPDLADIQGGILRAYGNDYSRTTYLFVNVDERRAGQRWLGRLVDDVTSARPWTEGKPATTLNVALTYDGLRALGLSAELLATFSDEFRAGMAARAAQLGDVGTSAPEHWDTHDRAHVILIVNALSEGDLTGRLADLRADLGRYEGLSLVREEHASLLPGVREHFGFADGFAQPAVEGVTDDKAPGGGVRDKDGWRGLALGEFVLGYPDESGRDGDGQDLPSAPAGPLGRNSTYGVWRKLEQDVALFRKMLRTSAAAFPGGDEEKLAAKIVGRWRNGTPIVLSPEGPAADFRGNDPGANDFLYHDVDADGRRCPLGAHIRRCNPRDSIGFGELLSFRHRMLRRGVPYGPPLPPEATGPDGQERGLIFVCYVASISRQFESVQVQWLEDGNVFGLGHDKDFLIRGPADGSGKMTVPGQPPFFLGPQPTFVTTRGGQYLFVPGITGLGAVAAGTAG</sequence>
<protein>
    <submittedName>
        <fullName evidence="8">Dyp-type peroxidase family</fullName>
    </submittedName>
</protein>
<keyword evidence="5" id="KW-0408">Iron</keyword>
<evidence type="ECO:0000256" key="4">
    <source>
        <dbReference type="ARBA" id="ARBA00023002"/>
    </source>
</evidence>
<dbReference type="Pfam" id="PF20628">
    <property type="entry name" value="Dyp_perox_C"/>
    <property type="match status" value="1"/>
</dbReference>
<evidence type="ECO:0000313" key="9">
    <source>
        <dbReference type="Proteomes" id="UP000198802"/>
    </source>
</evidence>
<dbReference type="PANTHER" id="PTHR30521:SF5">
    <property type="entry name" value="BLR4509 PROTEIN"/>
    <property type="match status" value="1"/>
</dbReference>
<feature type="domain" description="Ig-like" evidence="7">
    <location>
        <begin position="358"/>
        <end position="401"/>
    </location>
</feature>
<dbReference type="Pfam" id="PF21105">
    <property type="entry name" value="DyP_N"/>
    <property type="match status" value="1"/>
</dbReference>
<dbReference type="InterPro" id="IPR049509">
    <property type="entry name" value="DyP_N"/>
</dbReference>
<evidence type="ECO:0000256" key="2">
    <source>
        <dbReference type="ARBA" id="ARBA00022559"/>
    </source>
</evidence>
<evidence type="ECO:0000256" key="3">
    <source>
        <dbReference type="ARBA" id="ARBA00022723"/>
    </source>
</evidence>
<dbReference type="GO" id="GO:0046872">
    <property type="term" value="F:metal ion binding"/>
    <property type="evidence" value="ECO:0007669"/>
    <property type="project" value="UniProtKB-KW"/>
</dbReference>
<dbReference type="PANTHER" id="PTHR30521">
    <property type="entry name" value="DEFERROCHELATASE/PEROXIDASE"/>
    <property type="match status" value="1"/>
</dbReference>
<evidence type="ECO:0000259" key="7">
    <source>
        <dbReference type="PROSITE" id="PS50835"/>
    </source>
</evidence>
<accession>A0A0S4QXX4</accession>
<reference evidence="9" key="1">
    <citation type="submission" date="2015-11" db="EMBL/GenBank/DDBJ databases">
        <authorList>
            <person name="Varghese N."/>
        </authorList>
    </citation>
    <scope>NUCLEOTIDE SEQUENCE [LARGE SCALE GENOMIC DNA]</scope>
    <source>
        <strain evidence="9">DSM 45899</strain>
    </source>
</reference>
<dbReference type="Proteomes" id="UP000198802">
    <property type="component" value="Unassembled WGS sequence"/>
</dbReference>
<dbReference type="EMBL" id="FAOZ01000027">
    <property type="protein sequence ID" value="CUU59398.1"/>
    <property type="molecule type" value="Genomic_DNA"/>
</dbReference>
<dbReference type="InterPro" id="IPR007110">
    <property type="entry name" value="Ig-like_dom"/>
</dbReference>
<keyword evidence="9" id="KW-1185">Reference proteome</keyword>
<evidence type="ECO:0000256" key="5">
    <source>
        <dbReference type="ARBA" id="ARBA00023004"/>
    </source>
</evidence>
<dbReference type="GO" id="GO:0005829">
    <property type="term" value="C:cytosol"/>
    <property type="evidence" value="ECO:0007669"/>
    <property type="project" value="TreeGrafter"/>
</dbReference>
<keyword evidence="2 8" id="KW-0575">Peroxidase</keyword>